<sequence>MTKHWTFTGFEQRTRWLALSFVVGMAIIIKSITADISVLEREECDGYRRFKVSYQRGDSYHLGLFNTAAIFVPFFTLIFLNGGIVMMLRKQNVQVRRDGVYLYFFYAIGSRAINQIMLVNERNRDELATVKRTTESQ</sequence>
<dbReference type="PANTHER" id="PTHR46709">
    <property type="entry name" value="PROTEIN CBG23488-RELATED"/>
    <property type="match status" value="1"/>
</dbReference>
<feature type="transmembrane region" description="Helical" evidence="1">
    <location>
        <begin position="16"/>
        <end position="39"/>
    </location>
</feature>
<gene>
    <name evidence="2" type="ORF">NBR_LOCUS12500</name>
</gene>
<keyword evidence="3" id="KW-1185">Reference proteome</keyword>
<dbReference type="EMBL" id="UYSL01020779">
    <property type="protein sequence ID" value="VDL76089.1"/>
    <property type="molecule type" value="Genomic_DNA"/>
</dbReference>
<evidence type="ECO:0000256" key="1">
    <source>
        <dbReference type="SAM" id="Phobius"/>
    </source>
</evidence>
<reference evidence="4" key="1">
    <citation type="submission" date="2017-02" db="UniProtKB">
        <authorList>
            <consortium name="WormBaseParasite"/>
        </authorList>
    </citation>
    <scope>IDENTIFICATION</scope>
</reference>
<evidence type="ECO:0000313" key="4">
    <source>
        <dbReference type="WBParaSite" id="NBR_0001249901-mRNA-1"/>
    </source>
</evidence>
<dbReference type="STRING" id="27835.A0A0N4Y8F2"/>
<dbReference type="Proteomes" id="UP000271162">
    <property type="component" value="Unassembled WGS sequence"/>
</dbReference>
<protein>
    <submittedName>
        <fullName evidence="4">G_PROTEIN_RECEP_F1_2 domain-containing protein</fullName>
    </submittedName>
</protein>
<name>A0A0N4Y8F2_NIPBR</name>
<feature type="transmembrane region" description="Helical" evidence="1">
    <location>
        <begin position="60"/>
        <end position="80"/>
    </location>
</feature>
<accession>A0A0N4Y8F2</accession>
<organism evidence="4">
    <name type="scientific">Nippostrongylus brasiliensis</name>
    <name type="common">Rat hookworm</name>
    <dbReference type="NCBI Taxonomy" id="27835"/>
    <lineage>
        <taxon>Eukaryota</taxon>
        <taxon>Metazoa</taxon>
        <taxon>Ecdysozoa</taxon>
        <taxon>Nematoda</taxon>
        <taxon>Chromadorea</taxon>
        <taxon>Rhabditida</taxon>
        <taxon>Rhabditina</taxon>
        <taxon>Rhabditomorpha</taxon>
        <taxon>Strongyloidea</taxon>
        <taxon>Heligmosomidae</taxon>
        <taxon>Nippostrongylus</taxon>
    </lineage>
</organism>
<keyword evidence="1" id="KW-1133">Transmembrane helix</keyword>
<keyword evidence="1" id="KW-0812">Transmembrane</keyword>
<proteinExistence type="predicted"/>
<dbReference type="PANTHER" id="PTHR46709:SF12">
    <property type="entry name" value="G-PROTEIN COUPLED RECEPTORS FAMILY 1 PROFILE DOMAIN-CONTAINING PROTEIN"/>
    <property type="match status" value="1"/>
</dbReference>
<reference evidence="2 3" key="2">
    <citation type="submission" date="2018-11" db="EMBL/GenBank/DDBJ databases">
        <authorList>
            <consortium name="Pathogen Informatics"/>
        </authorList>
    </citation>
    <scope>NUCLEOTIDE SEQUENCE [LARGE SCALE GENOMIC DNA]</scope>
</reference>
<dbReference type="WBParaSite" id="NBR_0001249901-mRNA-1">
    <property type="protein sequence ID" value="NBR_0001249901-mRNA-1"/>
    <property type="gene ID" value="NBR_0001249901"/>
</dbReference>
<keyword evidence="1" id="KW-0472">Membrane</keyword>
<feature type="transmembrane region" description="Helical" evidence="1">
    <location>
        <begin position="100"/>
        <end position="119"/>
    </location>
</feature>
<dbReference type="AlphaFoldDB" id="A0A0N4Y8F2"/>
<evidence type="ECO:0000313" key="3">
    <source>
        <dbReference type="Proteomes" id="UP000271162"/>
    </source>
</evidence>
<evidence type="ECO:0000313" key="2">
    <source>
        <dbReference type="EMBL" id="VDL76089.1"/>
    </source>
</evidence>